<dbReference type="InterPro" id="IPR011992">
    <property type="entry name" value="EF-hand-dom_pair"/>
</dbReference>
<evidence type="ECO:0000313" key="3">
    <source>
        <dbReference type="EMBL" id="CAE0809937.1"/>
    </source>
</evidence>
<dbReference type="EMBL" id="HBJA01059525">
    <property type="protein sequence ID" value="CAE0809937.1"/>
    <property type="molecule type" value="Transcribed_RNA"/>
</dbReference>
<feature type="region of interest" description="Disordered" evidence="1">
    <location>
        <begin position="438"/>
        <end position="464"/>
    </location>
</feature>
<dbReference type="SUPFAM" id="SSF47473">
    <property type="entry name" value="EF-hand"/>
    <property type="match status" value="1"/>
</dbReference>
<dbReference type="EMBL" id="HBJA01059523">
    <property type="protein sequence ID" value="CAE0809936.1"/>
    <property type="molecule type" value="Transcribed_RNA"/>
</dbReference>
<dbReference type="AlphaFoldDB" id="A0A6T1ZJD3"/>
<gene>
    <name evidence="2" type="ORF">EGYM00163_LOCUS21070</name>
    <name evidence="3" type="ORF">EGYM00163_LOCUS21071</name>
</gene>
<evidence type="ECO:0000313" key="2">
    <source>
        <dbReference type="EMBL" id="CAE0809936.1"/>
    </source>
</evidence>
<reference evidence="3" key="1">
    <citation type="submission" date="2021-01" db="EMBL/GenBank/DDBJ databases">
        <authorList>
            <person name="Corre E."/>
            <person name="Pelletier E."/>
            <person name="Niang G."/>
            <person name="Scheremetjew M."/>
            <person name="Finn R."/>
            <person name="Kale V."/>
            <person name="Holt S."/>
            <person name="Cochrane G."/>
            <person name="Meng A."/>
            <person name="Brown T."/>
            <person name="Cohen L."/>
        </authorList>
    </citation>
    <scope>NUCLEOTIDE SEQUENCE</scope>
    <source>
        <strain evidence="3">CCMP1594</strain>
    </source>
</reference>
<evidence type="ECO:0008006" key="4">
    <source>
        <dbReference type="Google" id="ProtNLM"/>
    </source>
</evidence>
<feature type="region of interest" description="Disordered" evidence="1">
    <location>
        <begin position="364"/>
        <end position="383"/>
    </location>
</feature>
<organism evidence="3">
    <name type="scientific">Eutreptiella gymnastica</name>
    <dbReference type="NCBI Taxonomy" id="73025"/>
    <lineage>
        <taxon>Eukaryota</taxon>
        <taxon>Discoba</taxon>
        <taxon>Euglenozoa</taxon>
        <taxon>Euglenida</taxon>
        <taxon>Spirocuta</taxon>
        <taxon>Euglenophyceae</taxon>
        <taxon>Eutreptiales</taxon>
        <taxon>Eutreptiaceae</taxon>
        <taxon>Eutreptiella</taxon>
    </lineage>
</organism>
<evidence type="ECO:0000256" key="1">
    <source>
        <dbReference type="SAM" id="MobiDB-lite"/>
    </source>
</evidence>
<accession>A0A6T1ZJD3</accession>
<proteinExistence type="predicted"/>
<sequence>MAVSQCGCNGAHQRFLTMPELAGRTHALFICNMIGDATSGKPIAKERAQTGGMCPKTGCFGNLNFGVPVRLKAEVGLVRHWDVQAYTTDASNARNLQGVLGGGALACQDGLENHFTMLGLRPRQDGEPESTVNGVICMAYSDDELATAKAFYATSAGSVLIKLPATHFEAVSWPSMPPNTPHVYCVVTTSDTFQPPTFDSPILQTYLDAILTDFMAYGEDFAEEFIKTTRGWSRYWLDDREEDLANRLDDAEGEYEYEHVMHLLNRCAPGADGRRPIATYAQYHVCPPEPVEDPTEKTECTGFIKQKGTNYFCFGMGSLINTPSRVGTAGKVAQCAIPIAISKDYEFCPCWNFQNRAGGSQLTAGGMVKRRDPRNKTPDAETVGVVYPGPDDEAKMLAQDEREIGYTRYNIPLECMRSLGWQPLPQGVTVFQYVPNTELDDDHPARTRNPDGTPSPRASFPSREYPLPQTYVDVCILGCLEYSRQFATKWIEGFVGWPSADNPFWLNDRPYSRQPWLHEPRHKEIDDLLASVLPGAYACRSLPARFAEHYLCGAAARQPVDVTYTSYKARNREVARVAVRRPRHFVFEYRERIGAERWGAVAKAPEDMVLSLACRLGPEAGYRRSMCLRNSYGFTAPALMRDVGGARGVNGLLYVAPMAWLRDGEAPGPDADLFLGEGLERVELSPEHFEVLNNWMTIPPGATIYTYVAATPQPPSFDFPIRQSLIDTILGGCLQHSMGADFCAEWVDTTDGWALPDGRVYWLNDRHIGRRPWMALGGSYKIFDRLVYESTSPCVPEGVLLQRRLPEEYTMVQVSDGAVSAFSQLKAQDLEDMFLSADVEHNGSRTVHEIQAELRRRGRVPLLEMLAHTFKALGVEDDEEYTLQEFLMLLGLLED</sequence>
<protein>
    <recommendedName>
        <fullName evidence="4">EF-hand domain-containing protein</fullName>
    </recommendedName>
</protein>
<name>A0A6T1ZJD3_9EUGL</name>